<proteinExistence type="predicted"/>
<gene>
    <name evidence="1" type="ORF">GSOID_T00026632001</name>
</gene>
<reference evidence="1" key="1">
    <citation type="journal article" date="2010" name="Science">
        <title>Plasticity of animal genome architecture unmasked by rapid evolution of a pelagic tunicate.</title>
        <authorList>
            <person name="Denoeud F."/>
            <person name="Henriet S."/>
            <person name="Mungpakdee S."/>
            <person name="Aury J.M."/>
            <person name="Da Silva C."/>
            <person name="Brinkmann H."/>
            <person name="Mikhaleva J."/>
            <person name="Olsen L.C."/>
            <person name="Jubin C."/>
            <person name="Canestro C."/>
            <person name="Bouquet J.M."/>
            <person name="Danks G."/>
            <person name="Poulain J."/>
            <person name="Campsteijn C."/>
            <person name="Adamski M."/>
            <person name="Cross I."/>
            <person name="Yadetie F."/>
            <person name="Muffato M."/>
            <person name="Louis A."/>
            <person name="Butcher S."/>
            <person name="Tsagkogeorga G."/>
            <person name="Konrad A."/>
            <person name="Singh S."/>
            <person name="Jensen M.F."/>
            <person name="Cong E.H."/>
            <person name="Eikeseth-Otteraa H."/>
            <person name="Noel B."/>
            <person name="Anthouard V."/>
            <person name="Porcel B.M."/>
            <person name="Kachouri-Lafond R."/>
            <person name="Nishino A."/>
            <person name="Ugolini M."/>
            <person name="Chourrout P."/>
            <person name="Nishida H."/>
            <person name="Aasland R."/>
            <person name="Huzurbazar S."/>
            <person name="Westhof E."/>
            <person name="Delsuc F."/>
            <person name="Lehrach H."/>
            <person name="Reinhardt R."/>
            <person name="Weissenbach J."/>
            <person name="Roy S.W."/>
            <person name="Artiguenave F."/>
            <person name="Postlethwait J.H."/>
            <person name="Manak J.R."/>
            <person name="Thompson E.M."/>
            <person name="Jaillon O."/>
            <person name="Du Pasquier L."/>
            <person name="Boudinot P."/>
            <person name="Liberles D.A."/>
            <person name="Volff J.N."/>
            <person name="Philippe H."/>
            <person name="Lenhard B."/>
            <person name="Roest Crollius H."/>
            <person name="Wincker P."/>
            <person name="Chourrout D."/>
        </authorList>
    </citation>
    <scope>NUCLEOTIDE SEQUENCE [LARGE SCALE GENOMIC DNA]</scope>
</reference>
<name>E4Z5B5_OIKDI</name>
<accession>E4Z5B5</accession>
<dbReference type="AlphaFoldDB" id="E4Z5B5"/>
<evidence type="ECO:0000313" key="1">
    <source>
        <dbReference type="EMBL" id="CBY42893.1"/>
    </source>
</evidence>
<dbReference type="EMBL" id="FN657621">
    <property type="protein sequence ID" value="CBY42893.1"/>
    <property type="molecule type" value="Genomic_DNA"/>
</dbReference>
<organism evidence="1">
    <name type="scientific">Oikopleura dioica</name>
    <name type="common">Tunicate</name>
    <dbReference type="NCBI Taxonomy" id="34765"/>
    <lineage>
        <taxon>Eukaryota</taxon>
        <taxon>Metazoa</taxon>
        <taxon>Chordata</taxon>
        <taxon>Tunicata</taxon>
        <taxon>Appendicularia</taxon>
        <taxon>Copelata</taxon>
        <taxon>Oikopleuridae</taxon>
        <taxon>Oikopleura</taxon>
    </lineage>
</organism>
<protein>
    <submittedName>
        <fullName evidence="1">Uncharacterized protein</fullName>
    </submittedName>
</protein>
<dbReference type="Proteomes" id="UP000011014">
    <property type="component" value="Unassembled WGS sequence"/>
</dbReference>
<sequence length="84" mass="9280">MLVMENINPCEATSRLSHTFLLHKPRKLSKFSNTSQTTILTTSASLQSKLLSSLRSATSSLICLSMTSGSSRLSRKKVQYSMLL</sequence>